<dbReference type="OrthoDB" id="9984778at2759"/>
<organism evidence="7">
    <name type="scientific">Triticum aestivum</name>
    <name type="common">Wheat</name>
    <dbReference type="NCBI Taxonomy" id="4565"/>
    <lineage>
        <taxon>Eukaryota</taxon>
        <taxon>Viridiplantae</taxon>
        <taxon>Streptophyta</taxon>
        <taxon>Embryophyta</taxon>
        <taxon>Tracheophyta</taxon>
        <taxon>Spermatophyta</taxon>
        <taxon>Magnoliopsida</taxon>
        <taxon>Liliopsida</taxon>
        <taxon>Poales</taxon>
        <taxon>Poaceae</taxon>
        <taxon>BOP clade</taxon>
        <taxon>Pooideae</taxon>
        <taxon>Triticodae</taxon>
        <taxon>Triticeae</taxon>
        <taxon>Triticinae</taxon>
        <taxon>Triticum</taxon>
    </lineage>
</organism>
<accession>A0A3B6BZT5</accession>
<feature type="domain" description="RING-type" evidence="6">
    <location>
        <begin position="80"/>
        <end position="122"/>
    </location>
</feature>
<dbReference type="GeneID" id="123040575"/>
<dbReference type="GO" id="GO:0061630">
    <property type="term" value="F:ubiquitin protein ligase activity"/>
    <property type="evidence" value="ECO:0000318"/>
    <property type="project" value="GO_Central"/>
</dbReference>
<reference evidence="7" key="1">
    <citation type="submission" date="2018-08" db="EMBL/GenBank/DDBJ databases">
        <authorList>
            <person name="Rossello M."/>
        </authorList>
    </citation>
    <scope>NUCLEOTIDE SEQUENCE [LARGE SCALE GENOMIC DNA]</scope>
    <source>
        <strain evidence="7">cv. Chinese Spring</strain>
    </source>
</reference>
<dbReference type="InterPro" id="IPR011016">
    <property type="entry name" value="Znf_RING-CH"/>
</dbReference>
<dbReference type="RefSeq" id="XP_044319311.1">
    <property type="nucleotide sequence ID" value="XM_044463376.1"/>
</dbReference>
<evidence type="ECO:0000259" key="6">
    <source>
        <dbReference type="PROSITE" id="PS50089"/>
    </source>
</evidence>
<keyword evidence="8" id="KW-1185">Reference proteome</keyword>
<dbReference type="Gramene" id="TraesROB_scaffold_011524_01G000500.1">
    <property type="protein sequence ID" value="TraesROB_scaffold_011524_01G000500.1"/>
    <property type="gene ID" value="TraesROB_scaffold_011524_01G000500"/>
</dbReference>
<feature type="signal peptide" evidence="5">
    <location>
        <begin position="1"/>
        <end position="18"/>
    </location>
</feature>
<dbReference type="SMART" id="SM00744">
    <property type="entry name" value="RINGv"/>
    <property type="match status" value="1"/>
</dbReference>
<dbReference type="GO" id="GO:0016567">
    <property type="term" value="P:protein ubiquitination"/>
    <property type="evidence" value="ECO:0000318"/>
    <property type="project" value="GO_Central"/>
</dbReference>
<evidence type="ECO:0000256" key="1">
    <source>
        <dbReference type="ARBA" id="ARBA00022723"/>
    </source>
</evidence>
<dbReference type="Proteomes" id="UP000019116">
    <property type="component" value="Chromosome 2B"/>
</dbReference>
<dbReference type="Gramene" id="TraesNOR2B03G00871500.1">
    <property type="protein sequence ID" value="TraesNOR2B03G00871500.1.CDS1"/>
    <property type="gene ID" value="TraesNOR2B03G00871500"/>
</dbReference>
<protein>
    <recommendedName>
        <fullName evidence="6">RING-type domain-containing protein</fullName>
    </recommendedName>
</protein>
<dbReference type="PROSITE" id="PS50089">
    <property type="entry name" value="ZF_RING_2"/>
    <property type="match status" value="1"/>
</dbReference>
<dbReference type="SMR" id="A0A3B6BZT5"/>
<dbReference type="Gramene" id="TraesRN2B0100282500.1">
    <property type="protein sequence ID" value="TraesRN2B0100282500.1"/>
    <property type="gene ID" value="TraesRN2B0100282500"/>
</dbReference>
<dbReference type="Pfam" id="PF13639">
    <property type="entry name" value="zf-RING_2"/>
    <property type="match status" value="1"/>
</dbReference>
<dbReference type="AlphaFoldDB" id="A0A3B6BZT5"/>
<dbReference type="Gramene" id="TraesJUL2B03G00865140.1">
    <property type="protein sequence ID" value="TraesJUL2B03G00865140.1.CDS1"/>
    <property type="gene ID" value="TraesJUL2B03G00865140"/>
</dbReference>
<dbReference type="EnsemblPlants" id="TraesCS2B02G115500.1">
    <property type="protein sequence ID" value="TraesCS2B02G115500.1.cds1"/>
    <property type="gene ID" value="TraesCS2B02G115500"/>
</dbReference>
<dbReference type="PANTHER" id="PTHR45969">
    <property type="entry name" value="RING ZINC FINGER PROTEIN-RELATED"/>
    <property type="match status" value="1"/>
</dbReference>
<evidence type="ECO:0000256" key="2">
    <source>
        <dbReference type="ARBA" id="ARBA00022771"/>
    </source>
</evidence>
<dbReference type="STRING" id="4565.A0A3B6BZT5"/>
<evidence type="ECO:0000256" key="3">
    <source>
        <dbReference type="ARBA" id="ARBA00022833"/>
    </source>
</evidence>
<dbReference type="Gramene" id="TraesMAC2B03G00859260.1">
    <property type="protein sequence ID" value="TraesMAC2B03G00859260.1.CDS1"/>
    <property type="gene ID" value="TraesMAC2B03G00859260"/>
</dbReference>
<dbReference type="OMA" id="HYAWPAE"/>
<dbReference type="Gene3D" id="3.30.40.10">
    <property type="entry name" value="Zinc/RING finger domain, C3HC4 (zinc finger)"/>
    <property type="match status" value="1"/>
</dbReference>
<dbReference type="Gramene" id="TraesJAG2B03G00859850.1">
    <property type="protein sequence ID" value="TraesJAG2B03G00859850.1.CDS1"/>
    <property type="gene ID" value="TraesJAG2B03G00859850"/>
</dbReference>
<dbReference type="InterPro" id="IPR013083">
    <property type="entry name" value="Znf_RING/FYVE/PHD"/>
</dbReference>
<dbReference type="InterPro" id="IPR001841">
    <property type="entry name" value="Znf_RING"/>
</dbReference>
<dbReference type="PANTHER" id="PTHR45969:SF55">
    <property type="entry name" value="OS07G0686300 PROTEIN"/>
    <property type="match status" value="1"/>
</dbReference>
<evidence type="ECO:0000256" key="5">
    <source>
        <dbReference type="SAM" id="SignalP"/>
    </source>
</evidence>
<keyword evidence="5" id="KW-0732">Signal</keyword>
<proteinExistence type="predicted"/>
<keyword evidence="2 4" id="KW-0863">Zinc-finger</keyword>
<keyword evidence="1" id="KW-0479">Metal-binding</keyword>
<gene>
    <name evidence="7" type="primary">LOC123040575</name>
</gene>
<dbReference type="Gramene" id="TraesCS2B03G0278300.1">
    <property type="protein sequence ID" value="TraesCS2B03G0278300.1.CDS1"/>
    <property type="gene ID" value="TraesCS2B03G0278300"/>
</dbReference>
<keyword evidence="3" id="KW-0862">Zinc</keyword>
<feature type="chain" id="PRO_5043171967" description="RING-type domain-containing protein" evidence="5">
    <location>
        <begin position="19"/>
        <end position="165"/>
    </location>
</feature>
<dbReference type="Gramene" id="TraesCAD_scaffold_052980_01G000200.1">
    <property type="protein sequence ID" value="TraesCAD_scaffold_052980_01G000200.1"/>
    <property type="gene ID" value="TraesCAD_scaffold_052980_01G000200"/>
</dbReference>
<evidence type="ECO:0000313" key="7">
    <source>
        <dbReference type="EnsemblPlants" id="TraesCS2B02G115500.1.cds1"/>
    </source>
</evidence>
<evidence type="ECO:0000256" key="4">
    <source>
        <dbReference type="PROSITE-ProRule" id="PRU00175"/>
    </source>
</evidence>
<evidence type="ECO:0000313" key="8">
    <source>
        <dbReference type="Proteomes" id="UP000019116"/>
    </source>
</evidence>
<reference evidence="7" key="2">
    <citation type="submission" date="2018-10" db="UniProtKB">
        <authorList>
            <consortium name="EnsemblPlants"/>
        </authorList>
    </citation>
    <scope>IDENTIFICATION</scope>
</reference>
<dbReference type="GO" id="GO:0008270">
    <property type="term" value="F:zinc ion binding"/>
    <property type="evidence" value="ECO:0007669"/>
    <property type="project" value="UniProtKB-KW"/>
</dbReference>
<dbReference type="Gramene" id="TraesCLE_scaffold_087627_01G000500.1">
    <property type="protein sequence ID" value="TraesCLE_scaffold_087627_01G000500.1"/>
    <property type="gene ID" value="TraesCLE_scaffold_087627_01G000500"/>
</dbReference>
<dbReference type="Gramene" id="TraesCS2B02G115500.1">
    <property type="protein sequence ID" value="TraesCS2B02G115500.1.cds1"/>
    <property type="gene ID" value="TraesCS2B02G115500"/>
</dbReference>
<dbReference type="SUPFAM" id="SSF57850">
    <property type="entry name" value="RING/U-box"/>
    <property type="match status" value="1"/>
</dbReference>
<name>A0A3B6BZT5_WHEAT</name>
<sequence length="165" mass="17762">MASVGALLMAAVLPPVAALLIAVAVRAAARGVGALARAHYAWPAESPSVQARKCGRRAAPEQPDHELRVSRHRGGAAVECAVCLSGVGEGDEVRELRCRHVFHRACLDRWLATPPATCPLCRSRLLTAPPVEEEEEEELDLDSDLLLLMAYVHGGRGGGRWFWSP</sequence>
<dbReference type="SMART" id="SM00184">
    <property type="entry name" value="RING"/>
    <property type="match status" value="1"/>
</dbReference>